<keyword evidence="4" id="KW-1185">Reference proteome</keyword>
<sequence>MNLTPPTRRQQRWMLTGLMGLAVLVEAGMAYFLAQDPQQSVRLRSILLGLGFTTLLWGLSFSVNLRLRDLQRIIVLLTTLWMFVNVQSVITTQRPVTSGVLLHMVMLTLLAFSWLPTRWAAGTVVPTYLALSWGATFSTEPDHPGLILLSFALGLIWYLTRHGQEVQHERWRKAQWRELASTDPLTGLLNRRAGVAQMDAMISTWAHQPQCLSILMLDLDHFKQINDSMGHARGDDVLVAVARVLADVTRPEDVLVRWGGEEFLVVLAGKGATQARETGHEILEAVRHLRLPDCPPLSLSGGLAFLSEADEVRTLVTLADDRLYQAKAAGRDQLA</sequence>
<evidence type="ECO:0000313" key="3">
    <source>
        <dbReference type="EMBL" id="MFC4425214.1"/>
    </source>
</evidence>
<dbReference type="Proteomes" id="UP001595998">
    <property type="component" value="Unassembled WGS sequence"/>
</dbReference>
<protein>
    <submittedName>
        <fullName evidence="3">Diguanylate cyclase domain-containing protein</fullName>
        <ecNumber evidence="3">2.7.7.65</ecNumber>
    </submittedName>
</protein>
<dbReference type="InterPro" id="IPR043128">
    <property type="entry name" value="Rev_trsase/Diguanyl_cyclase"/>
</dbReference>
<feature type="transmembrane region" description="Helical" evidence="1">
    <location>
        <begin position="96"/>
        <end position="112"/>
    </location>
</feature>
<keyword evidence="1" id="KW-0472">Membrane</keyword>
<feature type="transmembrane region" description="Helical" evidence="1">
    <location>
        <begin position="143"/>
        <end position="160"/>
    </location>
</feature>
<dbReference type="InterPro" id="IPR000160">
    <property type="entry name" value="GGDEF_dom"/>
</dbReference>
<dbReference type="NCBIfam" id="TIGR00254">
    <property type="entry name" value="GGDEF"/>
    <property type="match status" value="1"/>
</dbReference>
<name>A0ABV8XI05_9DEIO</name>
<comment type="caution">
    <text evidence="3">The sequence shown here is derived from an EMBL/GenBank/DDBJ whole genome shotgun (WGS) entry which is preliminary data.</text>
</comment>
<evidence type="ECO:0000256" key="1">
    <source>
        <dbReference type="SAM" id="Phobius"/>
    </source>
</evidence>
<dbReference type="PANTHER" id="PTHR45138">
    <property type="entry name" value="REGULATORY COMPONENTS OF SENSORY TRANSDUCTION SYSTEM"/>
    <property type="match status" value="1"/>
</dbReference>
<keyword evidence="1" id="KW-0812">Transmembrane</keyword>
<feature type="transmembrane region" description="Helical" evidence="1">
    <location>
        <begin position="46"/>
        <end position="65"/>
    </location>
</feature>
<evidence type="ECO:0000259" key="2">
    <source>
        <dbReference type="PROSITE" id="PS50887"/>
    </source>
</evidence>
<dbReference type="Pfam" id="PF00990">
    <property type="entry name" value="GGDEF"/>
    <property type="match status" value="1"/>
</dbReference>
<dbReference type="GO" id="GO:0052621">
    <property type="term" value="F:diguanylate cyclase activity"/>
    <property type="evidence" value="ECO:0007669"/>
    <property type="project" value="UniProtKB-EC"/>
</dbReference>
<keyword evidence="3" id="KW-0548">Nucleotidyltransferase</keyword>
<dbReference type="PROSITE" id="PS50887">
    <property type="entry name" value="GGDEF"/>
    <property type="match status" value="1"/>
</dbReference>
<dbReference type="RefSeq" id="WP_380036357.1">
    <property type="nucleotide sequence ID" value="NZ_JBHSEH010000004.1"/>
</dbReference>
<dbReference type="CDD" id="cd01949">
    <property type="entry name" value="GGDEF"/>
    <property type="match status" value="1"/>
</dbReference>
<dbReference type="InterPro" id="IPR029787">
    <property type="entry name" value="Nucleotide_cyclase"/>
</dbReference>
<dbReference type="PANTHER" id="PTHR45138:SF9">
    <property type="entry name" value="DIGUANYLATE CYCLASE DGCM-RELATED"/>
    <property type="match status" value="1"/>
</dbReference>
<dbReference type="Gene3D" id="3.30.70.270">
    <property type="match status" value="1"/>
</dbReference>
<dbReference type="SMART" id="SM00267">
    <property type="entry name" value="GGDEF"/>
    <property type="match status" value="1"/>
</dbReference>
<organism evidence="3 4">
    <name type="scientific">Deinococcus navajonensis</name>
    <dbReference type="NCBI Taxonomy" id="309884"/>
    <lineage>
        <taxon>Bacteria</taxon>
        <taxon>Thermotogati</taxon>
        <taxon>Deinococcota</taxon>
        <taxon>Deinococci</taxon>
        <taxon>Deinococcales</taxon>
        <taxon>Deinococcaceae</taxon>
        <taxon>Deinococcus</taxon>
    </lineage>
</organism>
<evidence type="ECO:0000313" key="4">
    <source>
        <dbReference type="Proteomes" id="UP001595998"/>
    </source>
</evidence>
<gene>
    <name evidence="3" type="ORF">ACFOZ9_03245</name>
</gene>
<dbReference type="EMBL" id="JBHSEH010000004">
    <property type="protein sequence ID" value="MFC4425214.1"/>
    <property type="molecule type" value="Genomic_DNA"/>
</dbReference>
<proteinExistence type="predicted"/>
<feature type="transmembrane region" description="Helical" evidence="1">
    <location>
        <begin position="12"/>
        <end position="34"/>
    </location>
</feature>
<dbReference type="SUPFAM" id="SSF55073">
    <property type="entry name" value="Nucleotide cyclase"/>
    <property type="match status" value="1"/>
</dbReference>
<dbReference type="EC" id="2.7.7.65" evidence="3"/>
<feature type="domain" description="GGDEF" evidence="2">
    <location>
        <begin position="210"/>
        <end position="335"/>
    </location>
</feature>
<keyword evidence="3" id="KW-0808">Transferase</keyword>
<accession>A0ABV8XI05</accession>
<keyword evidence="1" id="KW-1133">Transmembrane helix</keyword>
<reference evidence="4" key="1">
    <citation type="journal article" date="2019" name="Int. J. Syst. Evol. Microbiol.">
        <title>The Global Catalogue of Microorganisms (GCM) 10K type strain sequencing project: providing services to taxonomists for standard genome sequencing and annotation.</title>
        <authorList>
            <consortium name="The Broad Institute Genomics Platform"/>
            <consortium name="The Broad Institute Genome Sequencing Center for Infectious Disease"/>
            <person name="Wu L."/>
            <person name="Ma J."/>
        </authorList>
    </citation>
    <scope>NUCLEOTIDE SEQUENCE [LARGE SCALE GENOMIC DNA]</scope>
    <source>
        <strain evidence="4">CCUG 56029</strain>
    </source>
</reference>
<dbReference type="InterPro" id="IPR050469">
    <property type="entry name" value="Diguanylate_Cyclase"/>
</dbReference>